<dbReference type="InterPro" id="IPR018136">
    <property type="entry name" value="Aconitase_4Fe-4S_BS"/>
</dbReference>
<dbReference type="SUPFAM" id="SSF53732">
    <property type="entry name" value="Aconitase iron-sulfur domain"/>
    <property type="match status" value="1"/>
</dbReference>
<dbReference type="Pfam" id="PF00694">
    <property type="entry name" value="Aconitase_C"/>
    <property type="match status" value="1"/>
</dbReference>
<dbReference type="GO" id="GO:0005829">
    <property type="term" value="C:cytosol"/>
    <property type="evidence" value="ECO:0007669"/>
    <property type="project" value="TreeGrafter"/>
</dbReference>
<dbReference type="InterPro" id="IPR001030">
    <property type="entry name" value="Acoase/IPM_deHydtase_lsu_aba"/>
</dbReference>
<dbReference type="Gene3D" id="3.30.499.10">
    <property type="entry name" value="Aconitase, domain 3"/>
    <property type="match status" value="2"/>
</dbReference>
<evidence type="ECO:0008006" key="8">
    <source>
        <dbReference type="Google" id="ProtNLM"/>
    </source>
</evidence>
<dbReference type="PROSITE" id="PS00450">
    <property type="entry name" value="ACONITASE_1"/>
    <property type="match status" value="1"/>
</dbReference>
<dbReference type="GO" id="GO:0046872">
    <property type="term" value="F:metal ion binding"/>
    <property type="evidence" value="ECO:0007669"/>
    <property type="project" value="UniProtKB-KW"/>
</dbReference>
<dbReference type="EMBL" id="UINC01009752">
    <property type="protein sequence ID" value="SVA43671.1"/>
    <property type="molecule type" value="Genomic_DNA"/>
</dbReference>
<dbReference type="Pfam" id="PF00330">
    <property type="entry name" value="Aconitase"/>
    <property type="match status" value="1"/>
</dbReference>
<evidence type="ECO:0000259" key="5">
    <source>
        <dbReference type="Pfam" id="PF00330"/>
    </source>
</evidence>
<keyword evidence="3" id="KW-0411">Iron-sulfur</keyword>
<dbReference type="InterPro" id="IPR015931">
    <property type="entry name" value="Acnase/IPM_dHydase_lsu_aba_1/3"/>
</dbReference>
<dbReference type="PRINTS" id="PR00415">
    <property type="entry name" value="ACONITASE"/>
</dbReference>
<dbReference type="PANTHER" id="PTHR43160">
    <property type="entry name" value="ACONITATE HYDRATASE B"/>
    <property type="match status" value="1"/>
</dbReference>
<organism evidence="7">
    <name type="scientific">marine metagenome</name>
    <dbReference type="NCBI Taxonomy" id="408172"/>
    <lineage>
        <taxon>unclassified sequences</taxon>
        <taxon>metagenomes</taxon>
        <taxon>ecological metagenomes</taxon>
    </lineage>
</organism>
<dbReference type="PROSITE" id="PS01244">
    <property type="entry name" value="ACONITASE_2"/>
    <property type="match status" value="1"/>
</dbReference>
<name>A0A381VUB3_9ZZZZ</name>
<feature type="non-terminal residue" evidence="7">
    <location>
        <position position="1"/>
    </location>
</feature>
<evidence type="ECO:0000256" key="1">
    <source>
        <dbReference type="ARBA" id="ARBA00022723"/>
    </source>
</evidence>
<dbReference type="GO" id="GO:0006099">
    <property type="term" value="P:tricarboxylic acid cycle"/>
    <property type="evidence" value="ECO:0007669"/>
    <property type="project" value="TreeGrafter"/>
</dbReference>
<feature type="region of interest" description="Disordered" evidence="4">
    <location>
        <begin position="310"/>
        <end position="337"/>
    </location>
</feature>
<dbReference type="PANTHER" id="PTHR43160:SF3">
    <property type="entry name" value="ACONITATE HYDRATASE, MITOCHONDRIAL"/>
    <property type="match status" value="1"/>
</dbReference>
<dbReference type="GO" id="GO:0003994">
    <property type="term" value="F:aconitate hydratase activity"/>
    <property type="evidence" value="ECO:0007669"/>
    <property type="project" value="TreeGrafter"/>
</dbReference>
<feature type="domain" description="Aconitase/3-isopropylmalate dehydratase large subunit alpha/beta/alpha" evidence="5">
    <location>
        <begin position="4"/>
        <end position="290"/>
    </location>
</feature>
<dbReference type="InterPro" id="IPR015928">
    <property type="entry name" value="Aconitase/3IPM_dehydase_swvl"/>
</dbReference>
<evidence type="ECO:0000259" key="6">
    <source>
        <dbReference type="Pfam" id="PF00694"/>
    </source>
</evidence>
<dbReference type="AlphaFoldDB" id="A0A381VUB3"/>
<evidence type="ECO:0000256" key="2">
    <source>
        <dbReference type="ARBA" id="ARBA00023004"/>
    </source>
</evidence>
<gene>
    <name evidence="7" type="ORF">METZ01_LOCUS96525</name>
</gene>
<feature type="domain" description="Aconitase A/isopropylmalate dehydratase small subunit swivel" evidence="6">
    <location>
        <begin position="369"/>
        <end position="497"/>
    </location>
</feature>
<accession>A0A381VUB3</accession>
<dbReference type="InterPro" id="IPR036008">
    <property type="entry name" value="Aconitase_4Fe-4S_dom"/>
</dbReference>
<evidence type="ECO:0000313" key="7">
    <source>
        <dbReference type="EMBL" id="SVA43671.1"/>
    </source>
</evidence>
<keyword evidence="2" id="KW-0408">Iron</keyword>
<dbReference type="SUPFAM" id="SSF52016">
    <property type="entry name" value="LeuD/IlvD-like"/>
    <property type="match status" value="1"/>
</dbReference>
<protein>
    <recommendedName>
        <fullName evidence="8">Aconitase A/isopropylmalate dehydratase small subunit swivel domain-containing protein</fullName>
    </recommendedName>
</protein>
<dbReference type="InterPro" id="IPR000573">
    <property type="entry name" value="AconitaseA/IPMdHydase_ssu_swvl"/>
</dbReference>
<proteinExistence type="predicted"/>
<keyword evidence="1" id="KW-0479">Metal-binding</keyword>
<reference evidence="7" key="1">
    <citation type="submission" date="2018-05" db="EMBL/GenBank/DDBJ databases">
        <authorList>
            <person name="Lanie J.A."/>
            <person name="Ng W.-L."/>
            <person name="Kazmierczak K.M."/>
            <person name="Andrzejewski T.M."/>
            <person name="Davidsen T.M."/>
            <person name="Wayne K.J."/>
            <person name="Tettelin H."/>
            <person name="Glass J.I."/>
            <person name="Rusch D."/>
            <person name="Podicherti R."/>
            <person name="Tsui H.-C.T."/>
            <person name="Winkler M.E."/>
        </authorList>
    </citation>
    <scope>NUCLEOTIDE SEQUENCE</scope>
</reference>
<evidence type="ECO:0000256" key="4">
    <source>
        <dbReference type="SAM" id="MobiDB-lite"/>
    </source>
</evidence>
<sequence>QGFTTKMPKLVGIKLKGKLNGWTASKDIILKVATMLTVKGGTGKILEYFGEGARSLSATGKGTVTNMGAEIGATTSTFGYDEQMDPYLRATDRAPIADLCKQYAPHLQSDPEVEKDPEKFYDEYHEIDLDQLEPHIVGPHTPDLGRSISTMAKEVDEKGYPAEISAALIGSCTNSSYEDMTRSVSLVRQAKDAGIDVKTNFLVTPGSEQIYETIKQDGILGEFEEVGAKVLANACGPCIGQWKREDKKKGEANSILTSYNRNFAKRNDGNPETLGFISSPELVVAMAFSGSMKFNPLTDSLKDKDGNDFKFKPPTGDVLPSNGYSSKDSGYEEPTKTGEVVIDPSSERIAFLEPFPKQDPIEDYKDLPLLIKAQGKCTTDHISQAGPWLKFRGHLDNISNNMFLGATNAFTGGTGTGNNPVSSEKDVEINKIARSLKDDGLGWIAVGDENIGEGSSREHAAMEPRHMGGRAFIAKSYARIFEANLKKQGLLPLTFINKDDFEKIQEKDRISISGLDALTQGGALTVHIKHEDGSTDEISVEHSLNEQEIQWFYHGSALNYVGSQK</sequence>
<dbReference type="FunFam" id="3.30.499.10:FF:000003">
    <property type="entry name" value="Aconitate hydratase, mitochondrial"/>
    <property type="match status" value="1"/>
</dbReference>
<evidence type="ECO:0000256" key="3">
    <source>
        <dbReference type="ARBA" id="ARBA00023014"/>
    </source>
</evidence>
<dbReference type="GO" id="GO:0051539">
    <property type="term" value="F:4 iron, 4 sulfur cluster binding"/>
    <property type="evidence" value="ECO:0007669"/>
    <property type="project" value="TreeGrafter"/>
</dbReference>
<dbReference type="Gene3D" id="3.20.19.10">
    <property type="entry name" value="Aconitase, domain 4"/>
    <property type="match status" value="1"/>
</dbReference>
<dbReference type="InterPro" id="IPR050926">
    <property type="entry name" value="Aconitase/IPM_isomerase"/>
</dbReference>